<dbReference type="Proteomes" id="UP001567572">
    <property type="component" value="Unassembled WGS sequence"/>
</dbReference>
<comment type="caution">
    <text evidence="2">The sequence shown here is derived from an EMBL/GenBank/DDBJ whole genome shotgun (WGS) entry which is preliminary data.</text>
</comment>
<evidence type="ECO:0000313" key="2">
    <source>
        <dbReference type="EMBL" id="MEZ3163136.1"/>
    </source>
</evidence>
<dbReference type="AlphaFoldDB" id="A0ABD5LYP0"/>
<gene>
    <name evidence="2" type="ORF">ABNG04_04470</name>
</gene>
<sequence length="71" mass="8004">MPEDSGSPHVPSQPVVVQEDTHQNEVPDNIDSDLYSADSPTNSFHEFTIEQGDDLVEALRENGYTVEFRDR</sequence>
<dbReference type="RefSeq" id="WP_371160387.1">
    <property type="nucleotide sequence ID" value="NZ_JBEDNX010000001.1"/>
</dbReference>
<accession>A0ABD5LYP0</accession>
<protein>
    <submittedName>
        <fullName evidence="2">Uncharacterized protein</fullName>
    </submittedName>
</protein>
<feature type="region of interest" description="Disordered" evidence="1">
    <location>
        <begin position="1"/>
        <end position="44"/>
    </location>
</feature>
<feature type="compositionally biased region" description="Low complexity" evidence="1">
    <location>
        <begin position="7"/>
        <end position="18"/>
    </location>
</feature>
<dbReference type="EMBL" id="JBEDNY010000001">
    <property type="protein sequence ID" value="MEZ3163136.1"/>
    <property type="molecule type" value="Genomic_DNA"/>
</dbReference>
<reference evidence="2 3" key="1">
    <citation type="submission" date="2024-06" db="EMBL/GenBank/DDBJ databases">
        <title>Halorubrum miltondacostae sp. nov., a potential PHA producer isolated from an inland solar saltern in Rio Maior, Portugal.</title>
        <authorList>
            <person name="Albuquerque L."/>
            <person name="Viver T."/>
            <person name="Barroso C."/>
            <person name="Claudino R."/>
            <person name="Galvan M."/>
            <person name="Simoes G."/>
            <person name="Lobo Da Cunha A."/>
            <person name="Egas C."/>
        </authorList>
    </citation>
    <scope>NUCLEOTIDE SEQUENCE [LARGE SCALE GENOMIC DNA]</scope>
    <source>
        <strain evidence="2 3">RMP-11</strain>
    </source>
</reference>
<evidence type="ECO:0000256" key="1">
    <source>
        <dbReference type="SAM" id="MobiDB-lite"/>
    </source>
</evidence>
<organism evidence="2 3">
    <name type="scientific">Halorubrum miltondacostae</name>
    <dbReference type="NCBI Taxonomy" id="3076378"/>
    <lineage>
        <taxon>Archaea</taxon>
        <taxon>Methanobacteriati</taxon>
        <taxon>Methanobacteriota</taxon>
        <taxon>Stenosarchaea group</taxon>
        <taxon>Halobacteria</taxon>
        <taxon>Halobacteriales</taxon>
        <taxon>Haloferacaceae</taxon>
        <taxon>Halorubrum</taxon>
    </lineage>
</organism>
<name>A0ABD5LYP0_9EURY</name>
<keyword evidence="3" id="KW-1185">Reference proteome</keyword>
<proteinExistence type="predicted"/>
<evidence type="ECO:0000313" key="3">
    <source>
        <dbReference type="Proteomes" id="UP001567572"/>
    </source>
</evidence>